<accession>F2RL19</accession>
<protein>
    <recommendedName>
        <fullName evidence="3">FtsK domain-containing protein</fullName>
    </recommendedName>
</protein>
<dbReference type="AlphaFoldDB" id="F2RL19"/>
<dbReference type="STRING" id="953739.SVEN_2122"/>
<dbReference type="Gene3D" id="3.40.50.300">
    <property type="entry name" value="P-loop containing nucleotide triphosphate hydrolases"/>
    <property type="match status" value="1"/>
</dbReference>
<evidence type="ECO:0008006" key="3">
    <source>
        <dbReference type="Google" id="ProtNLM"/>
    </source>
</evidence>
<dbReference type="InterPro" id="IPR027417">
    <property type="entry name" value="P-loop_NTPase"/>
</dbReference>
<organism evidence="1 2">
    <name type="scientific">Streptomyces venezuelae (strain ATCC 10712 / CBS 650.69 / DSM 40230 / JCM 4526 / NBRC 13096 / PD 04745)</name>
    <dbReference type="NCBI Taxonomy" id="953739"/>
    <lineage>
        <taxon>Bacteria</taxon>
        <taxon>Bacillati</taxon>
        <taxon>Actinomycetota</taxon>
        <taxon>Actinomycetes</taxon>
        <taxon>Kitasatosporales</taxon>
        <taxon>Streptomycetaceae</taxon>
        <taxon>Streptomyces</taxon>
    </lineage>
</organism>
<dbReference type="SUPFAM" id="SSF52540">
    <property type="entry name" value="P-loop containing nucleoside triphosphate hydrolases"/>
    <property type="match status" value="1"/>
</dbReference>
<dbReference type="EMBL" id="FR845719">
    <property type="protein sequence ID" value="CCA55408.1"/>
    <property type="molecule type" value="Genomic_DNA"/>
</dbReference>
<keyword evidence="2" id="KW-1185">Reference proteome</keyword>
<gene>
    <name evidence="1" type="ordered locus">SVEN_2122</name>
</gene>
<dbReference type="PATRIC" id="fig|953739.5.peg.4284"/>
<sequence>MTTATHAEQSAERPTLTIVKDNGGTPVEGTVVEHQGTVVARPAWAVSAAERAQLARRHALTNWGYLPWTARGYWRLAARWTDGWRDDYPQMIHTARADLKAAKGDADFEQSAKRTVQRLRQEYTHHRLVYGAKTGAWMATTGTASAVGVAAGGVWTSLLLGIATVAYGAWHGRPAIIAAEDDPGRIEILAEEGAPFPIADATSRTEAAECVRRALVSEGIAVAEVEAGRRYDWGWEINVRLQKGTPADLIAKAGDLETPLDLPVDGLLCQPLRASRARATLRLVEGDPFVKMPPLPDRAPNSGRLRDKALLALRMDGQPTELSFLGLHFIVIASSGGGKSVTMRSIGDVLTACEDVVVIDLDPGGNGLEPLAEAVGVRVVGADQMHVIEAVLEKLLKVAKARATLLGKLGMGDNWVPSWDYPAIVALIDEYPQLSPKAKALVVAILRVGRKACVQVGLAAQEATKDSIGAAIADSIALKIVGPARHQDIVQVCGAGAGANGYRPDRLHPAQGEDPADAGKAYIMGAGQRDPLIHKFISMTPAECKERAAARAAAGRPWIDDISLKAAGVTFDDLHTVKPRIELPEAVELARLAFTANNDPERMTSEEIYDYVSSASETWAPQDDEEPKQALARFQEALRKQAAQLDPHADMKTKQWRGGRGYYLSTIEALTAGLLV</sequence>
<proteinExistence type="predicted"/>
<dbReference type="OrthoDB" id="3676830at2"/>
<dbReference type="RefSeq" id="WP_015033326.1">
    <property type="nucleotide sequence ID" value="NC_018750.1"/>
</dbReference>
<dbReference type="HOGENOM" id="CLU_406479_0_0_11"/>
<dbReference type="eggNOG" id="COG1674">
    <property type="taxonomic scope" value="Bacteria"/>
</dbReference>
<evidence type="ECO:0000313" key="2">
    <source>
        <dbReference type="Proteomes" id="UP000006854"/>
    </source>
</evidence>
<dbReference type="Proteomes" id="UP000006854">
    <property type="component" value="Chromosome"/>
</dbReference>
<dbReference type="KEGG" id="sve:SVEN_2122"/>
<reference evidence="1 2" key="1">
    <citation type="journal article" date="2011" name="BMC Genomics">
        <title>Genome-wide analysis of the role of GlnR in Streptomyces venezuelae provides new insights into global nitrogen regulation in actinomycetes.</title>
        <authorList>
            <person name="Pullan S.T."/>
            <person name="Bibb M.J."/>
            <person name="Merrick M."/>
        </authorList>
    </citation>
    <scope>NUCLEOTIDE SEQUENCE [LARGE SCALE GENOMIC DNA]</scope>
    <source>
        <strain evidence="1">ATCC 10712</strain>
    </source>
</reference>
<name>F2RL19_STRVP</name>
<dbReference type="GeneID" id="51862695"/>
<evidence type="ECO:0000313" key="1">
    <source>
        <dbReference type="EMBL" id="CCA55408.1"/>
    </source>
</evidence>